<reference evidence="2" key="1">
    <citation type="journal article" date="2023" name="Mol. Phylogenet. Evol.">
        <title>Genome-scale phylogeny and comparative genomics of the fungal order Sordariales.</title>
        <authorList>
            <person name="Hensen N."/>
            <person name="Bonometti L."/>
            <person name="Westerberg I."/>
            <person name="Brannstrom I.O."/>
            <person name="Guillou S."/>
            <person name="Cros-Aarteil S."/>
            <person name="Calhoun S."/>
            <person name="Haridas S."/>
            <person name="Kuo A."/>
            <person name="Mondo S."/>
            <person name="Pangilinan J."/>
            <person name="Riley R."/>
            <person name="LaButti K."/>
            <person name="Andreopoulos B."/>
            <person name="Lipzen A."/>
            <person name="Chen C."/>
            <person name="Yan M."/>
            <person name="Daum C."/>
            <person name="Ng V."/>
            <person name="Clum A."/>
            <person name="Steindorff A."/>
            <person name="Ohm R.A."/>
            <person name="Martin F."/>
            <person name="Silar P."/>
            <person name="Natvig D.O."/>
            <person name="Lalanne C."/>
            <person name="Gautier V."/>
            <person name="Ament-Velasquez S.L."/>
            <person name="Kruys A."/>
            <person name="Hutchinson M.I."/>
            <person name="Powell A.J."/>
            <person name="Barry K."/>
            <person name="Miller A.N."/>
            <person name="Grigoriev I.V."/>
            <person name="Debuchy R."/>
            <person name="Gladieux P."/>
            <person name="Hiltunen Thoren M."/>
            <person name="Johannesson H."/>
        </authorList>
    </citation>
    <scope>NUCLEOTIDE SEQUENCE</scope>
    <source>
        <strain evidence="2">CBS 538.74</strain>
    </source>
</reference>
<evidence type="ECO:0000313" key="2">
    <source>
        <dbReference type="EMBL" id="KAK4151730.1"/>
    </source>
</evidence>
<dbReference type="PANTHER" id="PTHR42076:SF1">
    <property type="entry name" value="CYANOVIRIN-N DOMAIN-CONTAINING PROTEIN"/>
    <property type="match status" value="1"/>
</dbReference>
<reference evidence="2" key="2">
    <citation type="submission" date="2023-05" db="EMBL/GenBank/DDBJ databases">
        <authorList>
            <consortium name="Lawrence Berkeley National Laboratory"/>
            <person name="Steindorff A."/>
            <person name="Hensen N."/>
            <person name="Bonometti L."/>
            <person name="Westerberg I."/>
            <person name="Brannstrom I.O."/>
            <person name="Guillou S."/>
            <person name="Cros-Aarteil S."/>
            <person name="Calhoun S."/>
            <person name="Haridas S."/>
            <person name="Kuo A."/>
            <person name="Mondo S."/>
            <person name="Pangilinan J."/>
            <person name="Riley R."/>
            <person name="Labutti K."/>
            <person name="Andreopoulos B."/>
            <person name="Lipzen A."/>
            <person name="Chen C."/>
            <person name="Yanf M."/>
            <person name="Daum C."/>
            <person name="Ng V."/>
            <person name="Clum A."/>
            <person name="Ohm R."/>
            <person name="Martin F."/>
            <person name="Silar P."/>
            <person name="Natvig D."/>
            <person name="Lalanne C."/>
            <person name="Gautier V."/>
            <person name="Ament-Velasquez S.L."/>
            <person name="Kruys A."/>
            <person name="Hutchinson M.I."/>
            <person name="Powell A.J."/>
            <person name="Barry K."/>
            <person name="Miller A.N."/>
            <person name="Grigoriev I.V."/>
            <person name="Debuchy R."/>
            <person name="Gladieux P."/>
            <person name="Thoren M.H."/>
            <person name="Johannesson H."/>
        </authorList>
    </citation>
    <scope>NUCLEOTIDE SEQUENCE</scope>
    <source>
        <strain evidence="2">CBS 538.74</strain>
    </source>
</reference>
<feature type="domain" description="Cyanovirin-N" evidence="1">
    <location>
        <begin position="2"/>
        <end position="105"/>
    </location>
</feature>
<proteinExistence type="predicted"/>
<keyword evidence="3" id="KW-1185">Reference proteome</keyword>
<evidence type="ECO:0000259" key="1">
    <source>
        <dbReference type="SMART" id="SM01111"/>
    </source>
</evidence>
<dbReference type="AlphaFoldDB" id="A0AAN6ZTW0"/>
<organism evidence="2 3">
    <name type="scientific">Chaetomidium leptoderma</name>
    <dbReference type="NCBI Taxonomy" id="669021"/>
    <lineage>
        <taxon>Eukaryota</taxon>
        <taxon>Fungi</taxon>
        <taxon>Dikarya</taxon>
        <taxon>Ascomycota</taxon>
        <taxon>Pezizomycotina</taxon>
        <taxon>Sordariomycetes</taxon>
        <taxon>Sordariomycetidae</taxon>
        <taxon>Sordariales</taxon>
        <taxon>Chaetomiaceae</taxon>
        <taxon>Chaetomidium</taxon>
    </lineage>
</organism>
<comment type="caution">
    <text evidence="2">The sequence shown here is derived from an EMBL/GenBank/DDBJ whole genome shotgun (WGS) entry which is preliminary data.</text>
</comment>
<protein>
    <submittedName>
        <fullName evidence="2">Cyanovirin-N</fullName>
    </submittedName>
</protein>
<evidence type="ECO:0000313" key="3">
    <source>
        <dbReference type="Proteomes" id="UP001302745"/>
    </source>
</evidence>
<dbReference type="SMART" id="SM01111">
    <property type="entry name" value="CVNH"/>
    <property type="match status" value="1"/>
</dbReference>
<dbReference type="Proteomes" id="UP001302745">
    <property type="component" value="Unassembled WGS sequence"/>
</dbReference>
<name>A0AAN6ZTW0_9PEZI</name>
<dbReference type="InterPro" id="IPR011058">
    <property type="entry name" value="Cyanovirin-N"/>
</dbReference>
<sequence>MSFHSSAQGIRVDDGHILRARLENSGGQMVDAEIDLNQFIGNDNGSFQWEGENFSHSAEDISFSIEGDASVPILRAQLKNMEGGFNWADINLSERIGNEDGRFEFV</sequence>
<gene>
    <name evidence="2" type="ORF">C8A00DRAFT_35630</name>
</gene>
<dbReference type="Gene3D" id="2.30.60.10">
    <property type="entry name" value="Cyanovirin-N"/>
    <property type="match status" value="1"/>
</dbReference>
<accession>A0AAN6ZTW0</accession>
<dbReference type="PANTHER" id="PTHR42076">
    <property type="entry name" value="CYANOVIRIN-N HOMOLOG"/>
    <property type="match status" value="1"/>
</dbReference>
<dbReference type="EMBL" id="MU857003">
    <property type="protein sequence ID" value="KAK4151730.1"/>
    <property type="molecule type" value="Genomic_DNA"/>
</dbReference>
<dbReference type="SUPFAM" id="SSF51322">
    <property type="entry name" value="Cyanovirin-N"/>
    <property type="match status" value="1"/>
</dbReference>
<dbReference type="InterPro" id="IPR036673">
    <property type="entry name" value="Cyanovirin-N_sf"/>
</dbReference>
<dbReference type="Pfam" id="PF08881">
    <property type="entry name" value="CVNH"/>
    <property type="match status" value="1"/>
</dbReference>